<evidence type="ECO:0000256" key="6">
    <source>
        <dbReference type="ARBA" id="ARBA00022490"/>
    </source>
</evidence>
<comment type="catalytic activity">
    <reaction evidence="10">
        <text>N-terminal L-seryl-[histone H2A] + acetyl-CoA = N-terminal N(alpha)-acetyl-L-seryl-[histone H2A] + CoA + H(+)</text>
        <dbReference type="Rhea" id="RHEA:50600"/>
        <dbReference type="Rhea" id="RHEA-COMP:12742"/>
        <dbReference type="Rhea" id="RHEA-COMP:12744"/>
        <dbReference type="ChEBI" id="CHEBI:15378"/>
        <dbReference type="ChEBI" id="CHEBI:57287"/>
        <dbReference type="ChEBI" id="CHEBI:57288"/>
        <dbReference type="ChEBI" id="CHEBI:64738"/>
        <dbReference type="ChEBI" id="CHEBI:83690"/>
        <dbReference type="EC" id="2.3.1.257"/>
    </reaction>
</comment>
<protein>
    <recommendedName>
        <fullName evidence="5">N-alpha-acetyltransferase 40</fullName>
        <ecNumber evidence="4">2.3.1.257</ecNumber>
    </recommendedName>
</protein>
<comment type="subcellular location">
    <subcellularLocation>
        <location evidence="2">Cytoplasm</location>
    </subcellularLocation>
    <subcellularLocation>
        <location evidence="1">Nucleus</location>
    </subcellularLocation>
</comment>
<name>A0ABQ8EVX7_9FUNG</name>
<keyword evidence="8" id="KW-0539">Nucleus</keyword>
<keyword evidence="14" id="KW-1185">Reference proteome</keyword>
<dbReference type="PANTHER" id="PTHR20531">
    <property type="entry name" value="N-ALPHA-ACETYLTRANSFERASE 40"/>
    <property type="match status" value="1"/>
</dbReference>
<keyword evidence="6" id="KW-0963">Cytoplasm</keyword>
<evidence type="ECO:0000256" key="1">
    <source>
        <dbReference type="ARBA" id="ARBA00004123"/>
    </source>
</evidence>
<evidence type="ECO:0000256" key="7">
    <source>
        <dbReference type="ARBA" id="ARBA00022679"/>
    </source>
</evidence>
<dbReference type="InterPro" id="IPR000182">
    <property type="entry name" value="GNAT_dom"/>
</dbReference>
<evidence type="ECO:0000313" key="14">
    <source>
        <dbReference type="Proteomes" id="UP001648503"/>
    </source>
</evidence>
<keyword evidence="7" id="KW-0808">Transferase</keyword>
<feature type="domain" description="N-acetyltransferase" evidence="12">
    <location>
        <begin position="34"/>
        <end position="115"/>
    </location>
</feature>
<dbReference type="Proteomes" id="UP001648503">
    <property type="component" value="Unassembled WGS sequence"/>
</dbReference>
<dbReference type="EMBL" id="JAFCIX010000555">
    <property type="protein sequence ID" value="KAH6587574.1"/>
    <property type="molecule type" value="Genomic_DNA"/>
</dbReference>
<dbReference type="Gene3D" id="3.40.630.30">
    <property type="match status" value="1"/>
</dbReference>
<accession>A0ABQ8EVX7</accession>
<keyword evidence="9" id="KW-0012">Acyltransferase</keyword>
<dbReference type="PANTHER" id="PTHR20531:SF1">
    <property type="entry name" value="N-ALPHA-ACETYLTRANSFERASE 40"/>
    <property type="match status" value="1"/>
</dbReference>
<dbReference type="InterPro" id="IPR039949">
    <property type="entry name" value="NAA40"/>
</dbReference>
<evidence type="ECO:0000256" key="3">
    <source>
        <dbReference type="ARBA" id="ARBA00008870"/>
    </source>
</evidence>
<sequence>MGWSESSKRHEMTEAAARYLILADISNPLHPKQLGFVHFRYTTDDDVDAHGNDFRLAVVYCYEIQLEPCAQKQGLGRILMTAMESLGSHYLMRKSKLTVFKHNTSAMEFYKCIGYTVDVTSPSMHMSAKRATRVSYEILSRRLSLE</sequence>
<dbReference type="InterPro" id="IPR016181">
    <property type="entry name" value="Acyl_CoA_acyltransferase"/>
</dbReference>
<evidence type="ECO:0000256" key="9">
    <source>
        <dbReference type="ARBA" id="ARBA00023315"/>
    </source>
</evidence>
<evidence type="ECO:0000256" key="2">
    <source>
        <dbReference type="ARBA" id="ARBA00004496"/>
    </source>
</evidence>
<comment type="catalytic activity">
    <reaction evidence="11">
        <text>N-terminal L-seryl-[histone H4] + acetyl-CoA = N-terminal N(alpha)-acetyl-L-seryl-[histone H4] + CoA + H(+)</text>
        <dbReference type="Rhea" id="RHEA:50596"/>
        <dbReference type="Rhea" id="RHEA-COMP:12740"/>
        <dbReference type="Rhea" id="RHEA-COMP:12743"/>
        <dbReference type="ChEBI" id="CHEBI:15378"/>
        <dbReference type="ChEBI" id="CHEBI:57287"/>
        <dbReference type="ChEBI" id="CHEBI:57288"/>
        <dbReference type="ChEBI" id="CHEBI:64738"/>
        <dbReference type="ChEBI" id="CHEBI:83690"/>
        <dbReference type="EC" id="2.3.1.257"/>
    </reaction>
</comment>
<organism evidence="13 14">
    <name type="scientific">Batrachochytrium salamandrivorans</name>
    <dbReference type="NCBI Taxonomy" id="1357716"/>
    <lineage>
        <taxon>Eukaryota</taxon>
        <taxon>Fungi</taxon>
        <taxon>Fungi incertae sedis</taxon>
        <taxon>Chytridiomycota</taxon>
        <taxon>Chytridiomycota incertae sedis</taxon>
        <taxon>Chytridiomycetes</taxon>
        <taxon>Rhizophydiales</taxon>
        <taxon>Rhizophydiales incertae sedis</taxon>
        <taxon>Batrachochytrium</taxon>
    </lineage>
</organism>
<evidence type="ECO:0000256" key="10">
    <source>
        <dbReference type="ARBA" id="ARBA00047821"/>
    </source>
</evidence>
<evidence type="ECO:0000259" key="12">
    <source>
        <dbReference type="Pfam" id="PF00583"/>
    </source>
</evidence>
<evidence type="ECO:0000256" key="5">
    <source>
        <dbReference type="ARBA" id="ARBA00015043"/>
    </source>
</evidence>
<evidence type="ECO:0000313" key="13">
    <source>
        <dbReference type="EMBL" id="KAH6587574.1"/>
    </source>
</evidence>
<reference evidence="13 14" key="1">
    <citation type="submission" date="2021-02" db="EMBL/GenBank/DDBJ databases">
        <title>Variation within the Batrachochytrium salamandrivorans European outbreak.</title>
        <authorList>
            <person name="Kelly M."/>
            <person name="Pasmans F."/>
            <person name="Shea T.P."/>
            <person name="Munoz J.F."/>
            <person name="Carranza S."/>
            <person name="Cuomo C.A."/>
            <person name="Martel A."/>
        </authorList>
    </citation>
    <scope>NUCLEOTIDE SEQUENCE [LARGE SCALE GENOMIC DNA]</scope>
    <source>
        <strain evidence="13 14">AMFP18/2</strain>
    </source>
</reference>
<dbReference type="EC" id="2.3.1.257" evidence="4"/>
<comment type="similarity">
    <text evidence="3">Belongs to the acetyltransferase family. NAA40 subfamily.</text>
</comment>
<comment type="caution">
    <text evidence="13">The sequence shown here is derived from an EMBL/GenBank/DDBJ whole genome shotgun (WGS) entry which is preliminary data.</text>
</comment>
<evidence type="ECO:0000256" key="11">
    <source>
        <dbReference type="ARBA" id="ARBA00049524"/>
    </source>
</evidence>
<evidence type="ECO:0000256" key="4">
    <source>
        <dbReference type="ARBA" id="ARBA00012950"/>
    </source>
</evidence>
<dbReference type="Pfam" id="PF00583">
    <property type="entry name" value="Acetyltransf_1"/>
    <property type="match status" value="1"/>
</dbReference>
<evidence type="ECO:0000256" key="8">
    <source>
        <dbReference type="ARBA" id="ARBA00023242"/>
    </source>
</evidence>
<gene>
    <name evidence="13" type="ORF">BASA50_011179</name>
</gene>
<proteinExistence type="inferred from homology"/>
<dbReference type="SUPFAM" id="SSF55729">
    <property type="entry name" value="Acyl-CoA N-acyltransferases (Nat)"/>
    <property type="match status" value="1"/>
</dbReference>